<keyword evidence="2" id="KW-1185">Reference proteome</keyword>
<dbReference type="Proteomes" id="UP001358586">
    <property type="component" value="Chromosome 6"/>
</dbReference>
<proteinExistence type="predicted"/>
<sequence length="91" mass="10801">MDIREELEEVLNHEELLWKKKVKLEQSDINFLGKEVTNEEIKMTLFDMAPLKALESDGYHAIFFQNQWDSIGGTIYEWVKRVFKGKLLIKN</sequence>
<comment type="caution">
    <text evidence="1">The sequence shown here is derived from an EMBL/GenBank/DDBJ whole genome shotgun (WGS) entry which is preliminary data.</text>
</comment>
<reference evidence="1 2" key="1">
    <citation type="submission" date="2023-03" db="EMBL/GenBank/DDBJ databases">
        <title>WGS of Gossypium arboreum.</title>
        <authorList>
            <person name="Yu D."/>
        </authorList>
    </citation>
    <scope>NUCLEOTIDE SEQUENCE [LARGE SCALE GENOMIC DNA]</scope>
    <source>
        <tissue evidence="1">Leaf</tissue>
    </source>
</reference>
<accession>A0ABR0PKU5</accession>
<gene>
    <name evidence="1" type="ORF">PVK06_019819</name>
</gene>
<dbReference type="EMBL" id="JARKNE010000006">
    <property type="protein sequence ID" value="KAK5825017.1"/>
    <property type="molecule type" value="Genomic_DNA"/>
</dbReference>
<evidence type="ECO:0000313" key="2">
    <source>
        <dbReference type="Proteomes" id="UP001358586"/>
    </source>
</evidence>
<name>A0ABR0PKU5_GOSAR</name>
<evidence type="ECO:0000313" key="1">
    <source>
        <dbReference type="EMBL" id="KAK5825017.1"/>
    </source>
</evidence>
<protein>
    <submittedName>
        <fullName evidence="1">Uncharacterized protein</fullName>
    </submittedName>
</protein>
<organism evidence="1 2">
    <name type="scientific">Gossypium arboreum</name>
    <name type="common">Tree cotton</name>
    <name type="synonym">Gossypium nanking</name>
    <dbReference type="NCBI Taxonomy" id="29729"/>
    <lineage>
        <taxon>Eukaryota</taxon>
        <taxon>Viridiplantae</taxon>
        <taxon>Streptophyta</taxon>
        <taxon>Embryophyta</taxon>
        <taxon>Tracheophyta</taxon>
        <taxon>Spermatophyta</taxon>
        <taxon>Magnoliopsida</taxon>
        <taxon>eudicotyledons</taxon>
        <taxon>Gunneridae</taxon>
        <taxon>Pentapetalae</taxon>
        <taxon>rosids</taxon>
        <taxon>malvids</taxon>
        <taxon>Malvales</taxon>
        <taxon>Malvaceae</taxon>
        <taxon>Malvoideae</taxon>
        <taxon>Gossypium</taxon>
    </lineage>
</organism>